<dbReference type="AlphaFoldDB" id="A0A1Y6FMK8"/>
<keyword evidence="3" id="KW-1185">Reference proteome</keyword>
<name>A0A1Y6FMK8_9SPHN</name>
<feature type="signal peptide" evidence="1">
    <location>
        <begin position="1"/>
        <end position="23"/>
    </location>
</feature>
<proteinExistence type="predicted"/>
<sequence>MRLTHSFGAAMTALAMIASPALAQDNAGAPQRGQSGRAVELSPYIEVSQVVLAELSPGDDVLTYTQVAAGVDAVLTGRNSGGSVSLRYERNISYGDDQLDSDTISGVARGYMSIVPNTVTLEAGALASRTTVDGSGGTSANPLVVQDQESRIYSAYAGPNVTTRAGDVHVNALGRVGYTRVESPDAIVTTAGAEPLDVFDDSVTYRGEVHLATKPGEPLPVGIAVGGGIFQEDISNLDQRVRDIHWRSDVTVPVSPTLAVVGGVGYEDVEISSRDVLRDANGTPVVGSDGRFVTDTSAPRRIAFDVDGLIWDAGVIWRPSRRTSLEAHVGRRYGSTTYYGSFAWAPSPRSAFNLSVYDGVTGFGGVLTNSLAALPTKFEATRNALTGDFSGCVAGETGANCLGVFGSIRSSTFRGRGVQASYSRQVGRYSAAVAAGYDRRKFIAAPGTILAAANGVTDESYYITTSVSGELGANAGFTVGSYVNWFESGFADGGDVVAMGSSASYRRTLTPNLSARAAVSLDYLDSDLSPEDIKAASGLLGLRYDF</sequence>
<reference evidence="3" key="1">
    <citation type="submission" date="2017-04" db="EMBL/GenBank/DDBJ databases">
        <authorList>
            <person name="Varghese N."/>
            <person name="Submissions S."/>
        </authorList>
    </citation>
    <scope>NUCLEOTIDE SEQUENCE [LARGE SCALE GENOMIC DNA]</scope>
</reference>
<evidence type="ECO:0008006" key="4">
    <source>
        <dbReference type="Google" id="ProtNLM"/>
    </source>
</evidence>
<evidence type="ECO:0000313" key="3">
    <source>
        <dbReference type="Proteomes" id="UP000194420"/>
    </source>
</evidence>
<keyword evidence="1" id="KW-0732">Signal</keyword>
<evidence type="ECO:0000256" key="1">
    <source>
        <dbReference type="SAM" id="SignalP"/>
    </source>
</evidence>
<dbReference type="Proteomes" id="UP000194420">
    <property type="component" value="Unassembled WGS sequence"/>
</dbReference>
<accession>A0A1Y6FMK8</accession>
<dbReference type="SUPFAM" id="SSF56935">
    <property type="entry name" value="Porins"/>
    <property type="match status" value="1"/>
</dbReference>
<organism evidence="2 3">
    <name type="scientific">Altererythrobacter xiamenensis</name>
    <dbReference type="NCBI Taxonomy" id="1316679"/>
    <lineage>
        <taxon>Bacteria</taxon>
        <taxon>Pseudomonadati</taxon>
        <taxon>Pseudomonadota</taxon>
        <taxon>Alphaproteobacteria</taxon>
        <taxon>Sphingomonadales</taxon>
        <taxon>Erythrobacteraceae</taxon>
        <taxon>Altererythrobacter</taxon>
    </lineage>
</organism>
<protein>
    <recommendedName>
        <fullName evidence="4">Preprotein translocase subunit YajC</fullName>
    </recommendedName>
</protein>
<gene>
    <name evidence="2" type="ORF">SAMN06297468_2850</name>
</gene>
<evidence type="ECO:0000313" key="2">
    <source>
        <dbReference type="EMBL" id="SMQ74671.1"/>
    </source>
</evidence>
<dbReference type="RefSeq" id="WP_086438681.1">
    <property type="nucleotide sequence ID" value="NZ_FXWG01000003.1"/>
</dbReference>
<feature type="chain" id="PRO_5010997208" description="Preprotein translocase subunit YajC" evidence="1">
    <location>
        <begin position="24"/>
        <end position="546"/>
    </location>
</feature>
<dbReference type="EMBL" id="FXWG01000003">
    <property type="protein sequence ID" value="SMQ74671.1"/>
    <property type="molecule type" value="Genomic_DNA"/>
</dbReference>
<dbReference type="OrthoDB" id="7416805at2"/>